<name>A0A1H1W3Z3_MUCMA</name>
<evidence type="ECO:0000313" key="4">
    <source>
        <dbReference type="EMBL" id="SDS91794.1"/>
    </source>
</evidence>
<dbReference type="SUPFAM" id="SSF50939">
    <property type="entry name" value="Sialidases"/>
    <property type="match status" value="1"/>
</dbReference>
<dbReference type="PANTHER" id="PTHR23150">
    <property type="entry name" value="SULFATASE MODIFYING FACTOR 1, 2"/>
    <property type="match status" value="1"/>
</dbReference>
<dbReference type="Pfam" id="PF03781">
    <property type="entry name" value="FGE-sulfatase"/>
    <property type="match status" value="1"/>
</dbReference>
<dbReference type="InterPro" id="IPR016187">
    <property type="entry name" value="CTDL_fold"/>
</dbReference>
<dbReference type="Gene3D" id="2.120.10.10">
    <property type="match status" value="1"/>
</dbReference>
<accession>A0A1H1W3Z3</accession>
<evidence type="ECO:0000256" key="1">
    <source>
        <dbReference type="SAM" id="SignalP"/>
    </source>
</evidence>
<evidence type="ECO:0000313" key="5">
    <source>
        <dbReference type="Proteomes" id="UP000199679"/>
    </source>
</evidence>
<dbReference type="InterPro" id="IPR051043">
    <property type="entry name" value="Sulfatase_Mod_Factor_Kinase"/>
</dbReference>
<dbReference type="InterPro" id="IPR042095">
    <property type="entry name" value="SUMF_sf"/>
</dbReference>
<dbReference type="OrthoDB" id="9773278at2"/>
<dbReference type="Gene3D" id="3.90.1580.10">
    <property type="entry name" value="paralog of FGE (formylglycine-generating enzyme)"/>
    <property type="match status" value="2"/>
</dbReference>
<organism evidence="4 5">
    <name type="scientific">Mucilaginibacter mallensis</name>
    <dbReference type="NCBI Taxonomy" id="652787"/>
    <lineage>
        <taxon>Bacteria</taxon>
        <taxon>Pseudomonadati</taxon>
        <taxon>Bacteroidota</taxon>
        <taxon>Sphingobacteriia</taxon>
        <taxon>Sphingobacteriales</taxon>
        <taxon>Sphingobacteriaceae</taxon>
        <taxon>Mucilaginibacter</taxon>
    </lineage>
</organism>
<dbReference type="CDD" id="cd15482">
    <property type="entry name" value="Sialidase_non-viral"/>
    <property type="match status" value="1"/>
</dbReference>
<protein>
    <submittedName>
        <fullName evidence="4">Formylglycine-generating enzyme, required for sulfatase activity, contains SUMF1/FGE domain</fullName>
    </submittedName>
</protein>
<proteinExistence type="predicted"/>
<feature type="domain" description="Sialidase" evidence="3">
    <location>
        <begin position="296"/>
        <end position="610"/>
    </location>
</feature>
<dbReference type="InterPro" id="IPR011040">
    <property type="entry name" value="Sialidase"/>
</dbReference>
<dbReference type="Proteomes" id="UP000199679">
    <property type="component" value="Chromosome I"/>
</dbReference>
<sequence length="829" mass="89067">MQLHKIFTLAALIFSSGAVSGQATYTNAMGIKFHQIQGGISFNMGKATAYPNGVFWDSAPQHKVTISQNYYMATAEVTNAQFERFQPSHIRSTNKAVSGDNEPAVNISWEQAEKFIAWLNKNYPPAQPGMVYRLPTEAEWEYAADNAGKLALDMMQSGAEEWTSDWYGPYTGNAQTDPVGSAKGVFRVSRGNDYNAYPGYSDPTVRMGSLPWDINPCIGFRLIIGQKLKTPYMTSADEKPEWAKNVSQTEADFQLQVPSTMPYFSTPQQYFTLPSPLRGPFYSHDHEPAITYCPNGDLLAIFFSCVSETGREMTVLSCRLRKGAKTWDKPALFYDTPSRNETGAGLFNDNGTLYHFQSFGADGNYDNLANCFQTSTDNGVNWSTPRPINTTHGFRNQVISGFRTASGRLIVACDATPANGGGTAIHYSDDNGLTWTDRGANLPTPAFVQGGTGHMIAGIHAAVIETIRNGVHIIIAYGRQDNINGMMPQSLSTDNGITWRYSASPFPAISGGQRAICKQLSSGALLLVSFATNGMAFSNKGGKSYNGSGMFAALSYDGGQTWPIMKLLTDGATRSLKGYGNTGDFTTGPYNAEPAGYLAGVQTPDGIIHVVSSGVYYSFNQAWLQTPYELPKAASTVTVKNGKFESPVVTASPSQIIAPSGWIIANTAGVMNPAKNTDGPISGSTGAGSSAQCAFLSTINAGTIVNVISQPLSDDKLQPVDLAAGQCYVLQFYIARRNLPTTATNITTGSGAVLSYGIRDVVTRKVIASGSFDTGTIAKAAWIKVNAVLNTGNTPISGNQAELFFSKNIGGQVLISNISIEPDFSECVH</sequence>
<dbReference type="RefSeq" id="WP_091372019.1">
    <property type="nucleotide sequence ID" value="NZ_LT629740.1"/>
</dbReference>
<dbReference type="SUPFAM" id="SSF56436">
    <property type="entry name" value="C-type lectin-like"/>
    <property type="match status" value="1"/>
</dbReference>
<dbReference type="EMBL" id="LT629740">
    <property type="protein sequence ID" value="SDS91794.1"/>
    <property type="molecule type" value="Genomic_DNA"/>
</dbReference>
<evidence type="ECO:0000259" key="2">
    <source>
        <dbReference type="Pfam" id="PF03781"/>
    </source>
</evidence>
<feature type="chain" id="PRO_5009264013" evidence="1">
    <location>
        <begin position="21"/>
        <end position="829"/>
    </location>
</feature>
<dbReference type="InterPro" id="IPR036278">
    <property type="entry name" value="Sialidase_sf"/>
</dbReference>
<dbReference type="InterPro" id="IPR005532">
    <property type="entry name" value="SUMF_dom"/>
</dbReference>
<reference evidence="4 5" key="1">
    <citation type="submission" date="2016-10" db="EMBL/GenBank/DDBJ databases">
        <authorList>
            <person name="de Groot N.N."/>
        </authorList>
    </citation>
    <scope>NUCLEOTIDE SEQUENCE [LARGE SCALE GENOMIC DNA]</scope>
    <source>
        <strain evidence="4 5">MP1X4</strain>
    </source>
</reference>
<keyword evidence="1" id="KW-0732">Signal</keyword>
<dbReference type="PANTHER" id="PTHR23150:SF19">
    <property type="entry name" value="FORMYLGLYCINE-GENERATING ENZYME"/>
    <property type="match status" value="1"/>
</dbReference>
<dbReference type="STRING" id="652787.SAMN05216490_2089"/>
<dbReference type="AlphaFoldDB" id="A0A1H1W3Z3"/>
<keyword evidence="5" id="KW-1185">Reference proteome</keyword>
<gene>
    <name evidence="4" type="ORF">SAMN05216490_2089</name>
</gene>
<dbReference type="Pfam" id="PF13088">
    <property type="entry name" value="BNR_2"/>
    <property type="match status" value="1"/>
</dbReference>
<feature type="domain" description="Sulfatase-modifying factor enzyme-like" evidence="2">
    <location>
        <begin position="36"/>
        <end position="145"/>
    </location>
</feature>
<feature type="signal peptide" evidence="1">
    <location>
        <begin position="1"/>
        <end position="20"/>
    </location>
</feature>
<dbReference type="GO" id="GO:0120147">
    <property type="term" value="F:formylglycine-generating oxidase activity"/>
    <property type="evidence" value="ECO:0007669"/>
    <property type="project" value="TreeGrafter"/>
</dbReference>
<evidence type="ECO:0000259" key="3">
    <source>
        <dbReference type="Pfam" id="PF13088"/>
    </source>
</evidence>